<dbReference type="EMBL" id="GISG01202424">
    <property type="protein sequence ID" value="MBA4658959.1"/>
    <property type="molecule type" value="Transcribed_RNA"/>
</dbReference>
<evidence type="ECO:0000256" key="1">
    <source>
        <dbReference type="SAM" id="SignalP"/>
    </source>
</evidence>
<evidence type="ECO:0000313" key="2">
    <source>
        <dbReference type="EMBL" id="MBA4658959.1"/>
    </source>
</evidence>
<feature type="chain" id="PRO_5036201180" evidence="1">
    <location>
        <begin position="21"/>
        <end position="135"/>
    </location>
</feature>
<reference evidence="2" key="1">
    <citation type="journal article" date="2013" name="J. Plant Res.">
        <title>Effect of fungi and light on seed germination of three Opuntia species from semiarid lands of central Mexico.</title>
        <authorList>
            <person name="Delgado-Sanchez P."/>
            <person name="Jimenez-Bremont J.F."/>
            <person name="Guerrero-Gonzalez Mde L."/>
            <person name="Flores J."/>
        </authorList>
    </citation>
    <scope>NUCLEOTIDE SEQUENCE</scope>
    <source>
        <tissue evidence="2">Cladode</tissue>
    </source>
</reference>
<dbReference type="AlphaFoldDB" id="A0A7C9A485"/>
<dbReference type="EMBL" id="GISG01202425">
    <property type="protein sequence ID" value="MBA4658960.1"/>
    <property type="molecule type" value="Transcribed_RNA"/>
</dbReference>
<sequence length="135" mass="15631">MKIQSWTVLTFFPLFMKSLQLETLFSRVPSHCSSCSRFLFHISFCSSSSFFTLPSSSDILIAIFRLLHSWSVNISRTFNFSCFWNSSDCSYCCSYFSSTNDLSFEAVSFFSCFFRNIKSSSFAAFTWVRMYSLSC</sequence>
<keyword evidence="1" id="KW-0732">Signal</keyword>
<accession>A0A7C9A485</accession>
<name>A0A7C9A485_OPUST</name>
<proteinExistence type="predicted"/>
<organism evidence="2">
    <name type="scientific">Opuntia streptacantha</name>
    <name type="common">Prickly pear cactus</name>
    <name type="synonym">Opuntia cardona</name>
    <dbReference type="NCBI Taxonomy" id="393608"/>
    <lineage>
        <taxon>Eukaryota</taxon>
        <taxon>Viridiplantae</taxon>
        <taxon>Streptophyta</taxon>
        <taxon>Embryophyta</taxon>
        <taxon>Tracheophyta</taxon>
        <taxon>Spermatophyta</taxon>
        <taxon>Magnoliopsida</taxon>
        <taxon>eudicotyledons</taxon>
        <taxon>Gunneridae</taxon>
        <taxon>Pentapetalae</taxon>
        <taxon>Caryophyllales</taxon>
        <taxon>Cactineae</taxon>
        <taxon>Cactaceae</taxon>
        <taxon>Opuntioideae</taxon>
        <taxon>Opuntia</taxon>
    </lineage>
</organism>
<feature type="signal peptide" evidence="1">
    <location>
        <begin position="1"/>
        <end position="20"/>
    </location>
</feature>
<protein>
    <submittedName>
        <fullName evidence="2">Uncharacterized protein</fullName>
    </submittedName>
</protein>
<reference evidence="2" key="2">
    <citation type="submission" date="2020-07" db="EMBL/GenBank/DDBJ databases">
        <authorList>
            <person name="Vera ALvarez R."/>
            <person name="Arias-Moreno D.M."/>
            <person name="Jimenez-Jacinto V."/>
            <person name="Jimenez-Bremont J.F."/>
            <person name="Swaminathan K."/>
            <person name="Moose S.P."/>
            <person name="Guerrero-Gonzalez M.L."/>
            <person name="Marino-Ramirez L."/>
            <person name="Landsman D."/>
            <person name="Rodriguez-Kessler M."/>
            <person name="Delgado-Sanchez P."/>
        </authorList>
    </citation>
    <scope>NUCLEOTIDE SEQUENCE</scope>
    <source>
        <tissue evidence="2">Cladode</tissue>
    </source>
</reference>